<dbReference type="GO" id="GO:0005576">
    <property type="term" value="C:extracellular region"/>
    <property type="evidence" value="ECO:0007669"/>
    <property type="project" value="UniProtKB-SubCell"/>
</dbReference>
<comment type="function">
    <text evidence="2">Secreted tripeptidyl-peptidase which degrades proteins at acidic pHs and is involved in virulence.</text>
</comment>
<dbReference type="PROSITE" id="PS51695">
    <property type="entry name" value="SEDOLISIN"/>
    <property type="match status" value="1"/>
</dbReference>
<dbReference type="Pfam" id="PF00082">
    <property type="entry name" value="Peptidase_S8"/>
    <property type="match status" value="1"/>
</dbReference>
<evidence type="ECO:0000256" key="6">
    <source>
        <dbReference type="ARBA" id="ARBA00022670"/>
    </source>
</evidence>
<feature type="active site" description="Charge relay system" evidence="15">
    <location>
        <position position="482"/>
    </location>
</feature>
<evidence type="ECO:0000256" key="14">
    <source>
        <dbReference type="ARBA" id="ARBA00023180"/>
    </source>
</evidence>
<keyword evidence="19" id="KW-1185">Reference proteome</keyword>
<keyword evidence="5" id="KW-0964">Secreted</keyword>
<dbReference type="GO" id="GO:0008240">
    <property type="term" value="F:tripeptidyl-peptidase activity"/>
    <property type="evidence" value="ECO:0007669"/>
    <property type="project" value="UniProtKB-EC"/>
</dbReference>
<dbReference type="InterPro" id="IPR000209">
    <property type="entry name" value="Peptidase_S8/S53_dom"/>
</dbReference>
<evidence type="ECO:0000256" key="3">
    <source>
        <dbReference type="ARBA" id="ARBA00004239"/>
    </source>
</evidence>
<keyword evidence="11 15" id="KW-0106">Calcium</keyword>
<keyword evidence="9 15" id="KW-0378">Hydrolase</keyword>
<dbReference type="Pfam" id="PF09286">
    <property type="entry name" value="Pro-kuma_activ"/>
    <property type="match status" value="1"/>
</dbReference>
<dbReference type="eggNOG" id="ENOG502QR6D">
    <property type="taxonomic scope" value="Eukaryota"/>
</dbReference>
<dbReference type="GO" id="GO:0046872">
    <property type="term" value="F:metal ion binding"/>
    <property type="evidence" value="ECO:0007669"/>
    <property type="project" value="UniProtKB-UniRule"/>
</dbReference>
<protein>
    <recommendedName>
        <fullName evidence="4">tripeptidyl-peptidase II</fullName>
        <ecNumber evidence="4">3.4.14.10</ecNumber>
    </recommendedName>
</protein>
<dbReference type="InterPro" id="IPR036852">
    <property type="entry name" value="Peptidase_S8/S53_dom_sf"/>
</dbReference>
<evidence type="ECO:0000313" key="18">
    <source>
        <dbReference type="EMBL" id="EPT04619.1"/>
    </source>
</evidence>
<evidence type="ECO:0000256" key="11">
    <source>
        <dbReference type="ARBA" id="ARBA00022837"/>
    </source>
</evidence>
<feature type="binding site" evidence="15">
    <location>
        <position position="545"/>
    </location>
    <ligand>
        <name>Ca(2+)</name>
        <dbReference type="ChEBI" id="CHEBI:29108"/>
    </ligand>
</feature>
<keyword evidence="8 16" id="KW-0732">Signal</keyword>
<dbReference type="InParanoid" id="S8EMQ9"/>
<dbReference type="GO" id="GO:0004252">
    <property type="term" value="F:serine-type endopeptidase activity"/>
    <property type="evidence" value="ECO:0007669"/>
    <property type="project" value="UniProtKB-UniRule"/>
</dbReference>
<dbReference type="InterPro" id="IPR015366">
    <property type="entry name" value="S53_propep"/>
</dbReference>
<dbReference type="GO" id="GO:0006508">
    <property type="term" value="P:proteolysis"/>
    <property type="evidence" value="ECO:0007669"/>
    <property type="project" value="UniProtKB-KW"/>
</dbReference>
<evidence type="ECO:0000256" key="15">
    <source>
        <dbReference type="PROSITE-ProRule" id="PRU01032"/>
    </source>
</evidence>
<dbReference type="Gene3D" id="3.40.50.200">
    <property type="entry name" value="Peptidase S8/S53 domain"/>
    <property type="match status" value="1"/>
</dbReference>
<evidence type="ECO:0000256" key="9">
    <source>
        <dbReference type="ARBA" id="ARBA00022801"/>
    </source>
</evidence>
<dbReference type="EC" id="3.4.14.10" evidence="4"/>
<feature type="binding site" evidence="15">
    <location>
        <position position="547"/>
    </location>
    <ligand>
        <name>Ca(2+)</name>
        <dbReference type="ChEBI" id="CHEBI:29108"/>
    </ligand>
</feature>
<proteinExistence type="predicted"/>
<evidence type="ECO:0000256" key="13">
    <source>
        <dbReference type="ARBA" id="ARBA00023145"/>
    </source>
</evidence>
<gene>
    <name evidence="18" type="ORF">FOMPIDRAFT_1021825</name>
</gene>
<evidence type="ECO:0000256" key="10">
    <source>
        <dbReference type="ARBA" id="ARBA00022825"/>
    </source>
</evidence>
<dbReference type="SUPFAM" id="SSF54897">
    <property type="entry name" value="Protease propeptides/inhibitors"/>
    <property type="match status" value="1"/>
</dbReference>
<dbReference type="EMBL" id="KE504126">
    <property type="protein sequence ID" value="EPT04619.1"/>
    <property type="molecule type" value="Genomic_DNA"/>
</dbReference>
<dbReference type="Proteomes" id="UP000015241">
    <property type="component" value="Unassembled WGS sequence"/>
</dbReference>
<dbReference type="InterPro" id="IPR030400">
    <property type="entry name" value="Sedolisin_dom"/>
</dbReference>
<evidence type="ECO:0000256" key="8">
    <source>
        <dbReference type="ARBA" id="ARBA00022729"/>
    </source>
</evidence>
<feature type="active site" description="Charge relay system" evidence="15">
    <location>
        <position position="282"/>
    </location>
</feature>
<feature type="binding site" evidence="15">
    <location>
        <position position="525"/>
    </location>
    <ligand>
        <name>Ca(2+)</name>
        <dbReference type="ChEBI" id="CHEBI:29108"/>
    </ligand>
</feature>
<comment type="cofactor">
    <cofactor evidence="15">
        <name>Ca(2+)</name>
        <dbReference type="ChEBI" id="CHEBI:29108"/>
    </cofactor>
    <text evidence="15">Binds 1 Ca(2+) ion per subunit.</text>
</comment>
<dbReference type="InterPro" id="IPR050819">
    <property type="entry name" value="Tripeptidyl-peptidase_I"/>
</dbReference>
<dbReference type="PANTHER" id="PTHR14218">
    <property type="entry name" value="PROTEASE S8 TRIPEPTIDYL PEPTIDASE I CLN2"/>
    <property type="match status" value="1"/>
</dbReference>
<organism evidence="18 19">
    <name type="scientific">Fomitopsis schrenkii</name>
    <name type="common">Brown rot fungus</name>
    <dbReference type="NCBI Taxonomy" id="2126942"/>
    <lineage>
        <taxon>Eukaryota</taxon>
        <taxon>Fungi</taxon>
        <taxon>Dikarya</taxon>
        <taxon>Basidiomycota</taxon>
        <taxon>Agaricomycotina</taxon>
        <taxon>Agaricomycetes</taxon>
        <taxon>Polyporales</taxon>
        <taxon>Fomitopsis</taxon>
    </lineage>
</organism>
<dbReference type="CDD" id="cd11377">
    <property type="entry name" value="Pro-peptidase_S53"/>
    <property type="match status" value="1"/>
</dbReference>
<keyword evidence="14" id="KW-0325">Glycoprotein</keyword>
<keyword evidence="13" id="KW-0865">Zymogen</keyword>
<dbReference type="PANTHER" id="PTHR14218:SF10">
    <property type="entry name" value="PEPTIDASE S53 DOMAIN-CONTAINING PROTEIN"/>
    <property type="match status" value="1"/>
</dbReference>
<feature type="domain" description="Peptidase S53" evidence="17">
    <location>
        <begin position="207"/>
        <end position="566"/>
    </location>
</feature>
<feature type="chain" id="PRO_5004563173" description="tripeptidyl-peptidase II" evidence="16">
    <location>
        <begin position="18"/>
        <end position="566"/>
    </location>
</feature>
<comment type="catalytic activity">
    <reaction evidence="1">
        <text>Release of an N-terminal tripeptide from a polypeptide.</text>
        <dbReference type="EC" id="3.4.14.10"/>
    </reaction>
</comment>
<feature type="binding site" evidence="15">
    <location>
        <position position="524"/>
    </location>
    <ligand>
        <name>Ca(2+)</name>
        <dbReference type="ChEBI" id="CHEBI:29108"/>
    </ligand>
</feature>
<evidence type="ECO:0000313" key="19">
    <source>
        <dbReference type="Proteomes" id="UP000015241"/>
    </source>
</evidence>
<dbReference type="HOGENOM" id="CLU_013783_3_1_1"/>
<evidence type="ECO:0000256" key="2">
    <source>
        <dbReference type="ARBA" id="ARBA00002451"/>
    </source>
</evidence>
<sequence>MVSRLLTIAWLAALALGTPVRRDLQLHEARKSTPNDFSLVGPASPDTTLELRLALVRGNTAGLIDALYDVSTPSSPSYGEHLTKEEVEAFVAPKAESISAVNAWLRENDLQSAPLTATGDWLSISLPVNQANDLFGTNFSIFSHASTGQQIVRTLSYSIPTDLIGHLDLVHPTITFPNLFGNKPSVKKVPKQDVSGRADDCLVNGDYMAPSCLQSLYSIPTTPATSDSNKLGVTGYVEEYAEYSDLTTFLQKYRPDANPNTTFDVVALNGGENPQDGSAGIEASLDIQYTVGIATDVPVTFITVGGDANTGDQFANLLIDTASYLLNQTAPPQVITTSYGLDEDLISANLAHNLCDMYAQLGARGVSILFASGDGGVSGGHSNPSCVDFIPTFPSGCPYVTSVGGTYKIPETAVSFSGGGFSNYFPTADFQEDVVSAYLSAIGDQNQGLYNASGRGYPDVAAFGVDFYVVADNDTEGVSGTSCSSPVFASVVSLLNDQLISAGKSSLGWLNPWLYSTASSAFTDITTGDNYACSDSTTGFNATTGWDPVTGWGTPDFTKLLSAAGL</sequence>
<feature type="active site" description="Charge relay system" evidence="15">
    <location>
        <position position="286"/>
    </location>
</feature>
<accession>S8EMQ9</accession>
<reference evidence="18 19" key="1">
    <citation type="journal article" date="2012" name="Science">
        <title>The Paleozoic origin of enzymatic lignin decomposition reconstructed from 31 fungal genomes.</title>
        <authorList>
            <person name="Floudas D."/>
            <person name="Binder M."/>
            <person name="Riley R."/>
            <person name="Barry K."/>
            <person name="Blanchette R.A."/>
            <person name="Henrissat B."/>
            <person name="Martinez A.T."/>
            <person name="Otillar R."/>
            <person name="Spatafora J.W."/>
            <person name="Yadav J.S."/>
            <person name="Aerts A."/>
            <person name="Benoit I."/>
            <person name="Boyd A."/>
            <person name="Carlson A."/>
            <person name="Copeland A."/>
            <person name="Coutinho P.M."/>
            <person name="de Vries R.P."/>
            <person name="Ferreira P."/>
            <person name="Findley K."/>
            <person name="Foster B."/>
            <person name="Gaskell J."/>
            <person name="Glotzer D."/>
            <person name="Gorecki P."/>
            <person name="Heitman J."/>
            <person name="Hesse C."/>
            <person name="Hori C."/>
            <person name="Igarashi K."/>
            <person name="Jurgens J.A."/>
            <person name="Kallen N."/>
            <person name="Kersten P."/>
            <person name="Kohler A."/>
            <person name="Kuees U."/>
            <person name="Kumar T.K.A."/>
            <person name="Kuo A."/>
            <person name="LaButti K."/>
            <person name="Larrondo L.F."/>
            <person name="Lindquist E."/>
            <person name="Ling A."/>
            <person name="Lombard V."/>
            <person name="Lucas S."/>
            <person name="Lundell T."/>
            <person name="Martin R."/>
            <person name="McLaughlin D.J."/>
            <person name="Morgenstern I."/>
            <person name="Morin E."/>
            <person name="Murat C."/>
            <person name="Nagy L.G."/>
            <person name="Nolan M."/>
            <person name="Ohm R.A."/>
            <person name="Patyshakuliyeva A."/>
            <person name="Rokas A."/>
            <person name="Ruiz-Duenas F.J."/>
            <person name="Sabat G."/>
            <person name="Salamov A."/>
            <person name="Samejima M."/>
            <person name="Schmutz J."/>
            <person name="Slot J.C."/>
            <person name="St John F."/>
            <person name="Stenlid J."/>
            <person name="Sun H."/>
            <person name="Sun S."/>
            <person name="Syed K."/>
            <person name="Tsang A."/>
            <person name="Wiebenga A."/>
            <person name="Young D."/>
            <person name="Pisabarro A."/>
            <person name="Eastwood D.C."/>
            <person name="Martin F."/>
            <person name="Cullen D."/>
            <person name="Grigoriev I.V."/>
            <person name="Hibbett D.S."/>
        </authorList>
    </citation>
    <scope>NUCLEOTIDE SEQUENCE</scope>
    <source>
        <strain evidence="19">FP-58527</strain>
    </source>
</reference>
<comment type="subcellular location">
    <subcellularLocation>
        <location evidence="3">Secreted</location>
        <location evidence="3">Extracellular space</location>
    </subcellularLocation>
</comment>
<keyword evidence="12" id="KW-0843">Virulence</keyword>
<dbReference type="OrthoDB" id="409122at2759"/>
<feature type="signal peptide" evidence="16">
    <location>
        <begin position="1"/>
        <end position="17"/>
    </location>
</feature>
<evidence type="ECO:0000256" key="1">
    <source>
        <dbReference type="ARBA" id="ARBA00001910"/>
    </source>
</evidence>
<evidence type="ECO:0000256" key="5">
    <source>
        <dbReference type="ARBA" id="ARBA00022525"/>
    </source>
</evidence>
<dbReference type="FunFam" id="3.40.50.200:FF:000015">
    <property type="entry name" value="Tripeptidyl peptidase A"/>
    <property type="match status" value="1"/>
</dbReference>
<keyword evidence="6 15" id="KW-0645">Protease</keyword>
<dbReference type="CDD" id="cd04056">
    <property type="entry name" value="Peptidases_S53"/>
    <property type="match status" value="1"/>
</dbReference>
<evidence type="ECO:0000256" key="12">
    <source>
        <dbReference type="ARBA" id="ARBA00023026"/>
    </source>
</evidence>
<name>S8EMQ9_FOMSC</name>
<evidence type="ECO:0000256" key="7">
    <source>
        <dbReference type="ARBA" id="ARBA00022723"/>
    </source>
</evidence>
<evidence type="ECO:0000256" key="16">
    <source>
        <dbReference type="SAM" id="SignalP"/>
    </source>
</evidence>
<evidence type="ECO:0000259" key="17">
    <source>
        <dbReference type="PROSITE" id="PS51695"/>
    </source>
</evidence>
<dbReference type="SUPFAM" id="SSF52743">
    <property type="entry name" value="Subtilisin-like"/>
    <property type="match status" value="1"/>
</dbReference>
<dbReference type="STRING" id="743788.S8EMQ9"/>
<evidence type="ECO:0000256" key="4">
    <source>
        <dbReference type="ARBA" id="ARBA00012462"/>
    </source>
</evidence>
<keyword evidence="10 15" id="KW-0720">Serine protease</keyword>
<keyword evidence="7 15" id="KW-0479">Metal-binding</keyword>
<dbReference type="AlphaFoldDB" id="S8EMQ9"/>
<dbReference type="SMART" id="SM00944">
    <property type="entry name" value="Pro-kuma_activ"/>
    <property type="match status" value="1"/>
</dbReference>